<sequence>MTHTGLVRSTYEALAQLLASWQGPRLSRRGCGASKERRRAGSAHSVRAGARLQLLFLWSSSDSCERRRKFALTERQRSHAGGQTIPSADSSRAGSSGRGAAPALFQTLSSARFSPCARSPEGPSLAPKPGSPGNLKLCSLFGLG</sequence>
<evidence type="ECO:0000313" key="2">
    <source>
        <dbReference type="EMBL" id="KAJ1217906.1"/>
    </source>
</evidence>
<feature type="compositionally biased region" description="Low complexity" evidence="1">
    <location>
        <begin position="86"/>
        <end position="101"/>
    </location>
</feature>
<dbReference type="Proteomes" id="UP001066276">
    <property type="component" value="Chromosome 1_1"/>
</dbReference>
<keyword evidence="3" id="KW-1185">Reference proteome</keyword>
<protein>
    <submittedName>
        <fullName evidence="2">Uncharacterized protein</fullName>
    </submittedName>
</protein>
<feature type="region of interest" description="Disordered" evidence="1">
    <location>
        <begin position="114"/>
        <end position="134"/>
    </location>
</feature>
<reference evidence="2" key="1">
    <citation type="journal article" date="2022" name="bioRxiv">
        <title>Sequencing and chromosome-scale assembly of the giantPleurodeles waltlgenome.</title>
        <authorList>
            <person name="Brown T."/>
            <person name="Elewa A."/>
            <person name="Iarovenko S."/>
            <person name="Subramanian E."/>
            <person name="Araus A.J."/>
            <person name="Petzold A."/>
            <person name="Susuki M."/>
            <person name="Suzuki K.-i.T."/>
            <person name="Hayashi T."/>
            <person name="Toyoda A."/>
            <person name="Oliveira C."/>
            <person name="Osipova E."/>
            <person name="Leigh N.D."/>
            <person name="Simon A."/>
            <person name="Yun M.H."/>
        </authorList>
    </citation>
    <scope>NUCLEOTIDE SEQUENCE</scope>
    <source>
        <strain evidence="2">20211129_DDA</strain>
        <tissue evidence="2">Liver</tissue>
    </source>
</reference>
<evidence type="ECO:0000313" key="3">
    <source>
        <dbReference type="Proteomes" id="UP001066276"/>
    </source>
</evidence>
<organism evidence="2 3">
    <name type="scientific">Pleurodeles waltl</name>
    <name type="common">Iberian ribbed newt</name>
    <dbReference type="NCBI Taxonomy" id="8319"/>
    <lineage>
        <taxon>Eukaryota</taxon>
        <taxon>Metazoa</taxon>
        <taxon>Chordata</taxon>
        <taxon>Craniata</taxon>
        <taxon>Vertebrata</taxon>
        <taxon>Euteleostomi</taxon>
        <taxon>Amphibia</taxon>
        <taxon>Batrachia</taxon>
        <taxon>Caudata</taxon>
        <taxon>Salamandroidea</taxon>
        <taxon>Salamandridae</taxon>
        <taxon>Pleurodelinae</taxon>
        <taxon>Pleurodeles</taxon>
    </lineage>
</organism>
<dbReference type="AlphaFoldDB" id="A0AAV7WYU1"/>
<proteinExistence type="predicted"/>
<feature type="region of interest" description="Disordered" evidence="1">
    <location>
        <begin position="69"/>
        <end position="101"/>
    </location>
</feature>
<gene>
    <name evidence="2" type="ORF">NDU88_005493</name>
</gene>
<evidence type="ECO:0000256" key="1">
    <source>
        <dbReference type="SAM" id="MobiDB-lite"/>
    </source>
</evidence>
<name>A0AAV7WYU1_PLEWA</name>
<dbReference type="EMBL" id="JANPWB010000001">
    <property type="protein sequence ID" value="KAJ1217906.1"/>
    <property type="molecule type" value="Genomic_DNA"/>
</dbReference>
<accession>A0AAV7WYU1</accession>
<comment type="caution">
    <text evidence="2">The sequence shown here is derived from an EMBL/GenBank/DDBJ whole genome shotgun (WGS) entry which is preliminary data.</text>
</comment>